<reference evidence="2 3" key="1">
    <citation type="journal article" date="2007" name="Science">
        <title>The Chlamydomonas genome reveals the evolution of key animal and plant functions.</title>
        <authorList>
            <person name="Merchant S.S."/>
            <person name="Prochnik S.E."/>
            <person name="Vallon O."/>
            <person name="Harris E.H."/>
            <person name="Karpowicz S.J."/>
            <person name="Witman G.B."/>
            <person name="Terry A."/>
            <person name="Salamov A."/>
            <person name="Fritz-Laylin L.K."/>
            <person name="Marechal-Drouard L."/>
            <person name="Marshall W.F."/>
            <person name="Qu L.H."/>
            <person name="Nelson D.R."/>
            <person name="Sanderfoot A.A."/>
            <person name="Spalding M.H."/>
            <person name="Kapitonov V.V."/>
            <person name="Ren Q."/>
            <person name="Ferris P."/>
            <person name="Lindquist E."/>
            <person name="Shapiro H."/>
            <person name="Lucas S.M."/>
            <person name="Grimwood J."/>
            <person name="Schmutz J."/>
            <person name="Cardol P."/>
            <person name="Cerutti H."/>
            <person name="Chanfreau G."/>
            <person name="Chen C.L."/>
            <person name="Cognat V."/>
            <person name="Croft M.T."/>
            <person name="Dent R."/>
            <person name="Dutcher S."/>
            <person name="Fernandez E."/>
            <person name="Fukuzawa H."/>
            <person name="Gonzalez-Ballester D."/>
            <person name="Gonzalez-Halphen D."/>
            <person name="Hallmann A."/>
            <person name="Hanikenne M."/>
            <person name="Hippler M."/>
            <person name="Inwood W."/>
            <person name="Jabbari K."/>
            <person name="Kalanon M."/>
            <person name="Kuras R."/>
            <person name="Lefebvre P.A."/>
            <person name="Lemaire S.D."/>
            <person name="Lobanov A.V."/>
            <person name="Lohr M."/>
            <person name="Manuell A."/>
            <person name="Meier I."/>
            <person name="Mets L."/>
            <person name="Mittag M."/>
            <person name="Mittelmeier T."/>
            <person name="Moroney J.V."/>
            <person name="Moseley J."/>
            <person name="Napoli C."/>
            <person name="Nedelcu A.M."/>
            <person name="Niyogi K."/>
            <person name="Novoselov S.V."/>
            <person name="Paulsen I.T."/>
            <person name="Pazour G."/>
            <person name="Purton S."/>
            <person name="Ral J.P."/>
            <person name="Riano-Pachon D.M."/>
            <person name="Riekhof W."/>
            <person name="Rymarquis L."/>
            <person name="Schroda M."/>
            <person name="Stern D."/>
            <person name="Umen J."/>
            <person name="Willows R."/>
            <person name="Wilson N."/>
            <person name="Zimmer S.L."/>
            <person name="Allmer J."/>
            <person name="Balk J."/>
            <person name="Bisova K."/>
            <person name="Chen C.J."/>
            <person name="Elias M."/>
            <person name="Gendler K."/>
            <person name="Hauser C."/>
            <person name="Lamb M.R."/>
            <person name="Ledford H."/>
            <person name="Long J.C."/>
            <person name="Minagawa J."/>
            <person name="Page M.D."/>
            <person name="Pan J."/>
            <person name="Pootakham W."/>
            <person name="Roje S."/>
            <person name="Rose A."/>
            <person name="Stahlberg E."/>
            <person name="Terauchi A.M."/>
            <person name="Yang P."/>
            <person name="Ball S."/>
            <person name="Bowler C."/>
            <person name="Dieckmann C.L."/>
            <person name="Gladyshev V.N."/>
            <person name="Green P."/>
            <person name="Jorgensen R."/>
            <person name="Mayfield S."/>
            <person name="Mueller-Roeber B."/>
            <person name="Rajamani S."/>
            <person name="Sayre R.T."/>
            <person name="Brokstein P."/>
            <person name="Dubchak I."/>
            <person name="Goodstein D."/>
            <person name="Hornick L."/>
            <person name="Huang Y.W."/>
            <person name="Jhaveri J."/>
            <person name="Luo Y."/>
            <person name="Martinez D."/>
            <person name="Ngau W.C."/>
            <person name="Otillar B."/>
            <person name="Poliakov A."/>
            <person name="Porter A."/>
            <person name="Szajkowski L."/>
            <person name="Werner G."/>
            <person name="Zhou K."/>
            <person name="Grigoriev I.V."/>
            <person name="Rokhsar D.S."/>
            <person name="Grossman A.R."/>
        </authorList>
    </citation>
    <scope>NUCLEOTIDE SEQUENCE [LARGE SCALE GENOMIC DNA]</scope>
    <source>
        <strain evidence="3">CC-503</strain>
    </source>
</reference>
<evidence type="ECO:0000313" key="3">
    <source>
        <dbReference type="Proteomes" id="UP000006906"/>
    </source>
</evidence>
<dbReference type="KEGG" id="cre:CHLRE_02g142546v5"/>
<evidence type="ECO:0000256" key="1">
    <source>
        <dbReference type="SAM" id="Coils"/>
    </source>
</evidence>
<dbReference type="InterPro" id="IPR040521">
    <property type="entry name" value="KDZ"/>
</dbReference>
<keyword evidence="3" id="KW-1185">Reference proteome</keyword>
<name>A0A2K3E4L4_CHLRE</name>
<dbReference type="ExpressionAtlas" id="A0A2K3E4L4">
    <property type="expression patterns" value="baseline"/>
</dbReference>
<dbReference type="PaxDb" id="3055-EDO98067"/>
<feature type="coiled-coil region" evidence="1">
    <location>
        <begin position="69"/>
        <end position="96"/>
    </location>
</feature>
<dbReference type="GeneID" id="5726045"/>
<organism evidence="2 3">
    <name type="scientific">Chlamydomonas reinhardtii</name>
    <name type="common">Chlamydomonas smithii</name>
    <dbReference type="NCBI Taxonomy" id="3055"/>
    <lineage>
        <taxon>Eukaryota</taxon>
        <taxon>Viridiplantae</taxon>
        <taxon>Chlorophyta</taxon>
        <taxon>core chlorophytes</taxon>
        <taxon>Chlorophyceae</taxon>
        <taxon>CS clade</taxon>
        <taxon>Chlamydomonadales</taxon>
        <taxon>Chlamydomonadaceae</taxon>
        <taxon>Chlamydomonas</taxon>
    </lineage>
</organism>
<accession>A0A2K3E4L4</accession>
<dbReference type="Proteomes" id="UP000006906">
    <property type="component" value="Chromosome 2"/>
</dbReference>
<dbReference type="EMBL" id="CM008963">
    <property type="protein sequence ID" value="PNW87667.1"/>
    <property type="molecule type" value="Genomic_DNA"/>
</dbReference>
<dbReference type="Pfam" id="PF18758">
    <property type="entry name" value="KDZ"/>
    <property type="match status" value="1"/>
</dbReference>
<evidence type="ECO:0000313" key="2">
    <source>
        <dbReference type="EMBL" id="PNW87667.1"/>
    </source>
</evidence>
<dbReference type="Gramene" id="PNW87667">
    <property type="protein sequence ID" value="PNW87667"/>
    <property type="gene ID" value="CHLRE_02g142546v5"/>
</dbReference>
<dbReference type="RefSeq" id="XP_042927918.1">
    <property type="nucleotide sequence ID" value="XM_043060163.1"/>
</dbReference>
<gene>
    <name evidence="2" type="ORF">CHLRE_02g142546v5</name>
</gene>
<dbReference type="AlphaFoldDB" id="A0A2K3E4L4"/>
<protein>
    <submittedName>
        <fullName evidence="2">Uncharacterized protein</fullName>
    </submittedName>
</protein>
<dbReference type="PANTHER" id="PTHR33104:SF2">
    <property type="entry name" value="CXC3 LIKE CYSTEINE CLUSTER DOMAIN-CONTAINING PROTEIN"/>
    <property type="match status" value="1"/>
</dbReference>
<sequence length="411" mass="45729">MVNWLHGSGHDLACQLSNSGLYKQDAGRRIGEQTEQLWSQTKAIAGLVRYMTKHHRRDFIEALLTVLGRDKLQRIVRLLETKYKDTQRLYDEYTRREEEATATANASGITNVWAAAEEWMQANLLRGKKVDNEEDSKPVEYVELLLHHVELKQLKRKAPALAVVSSPSAVTLTAASTDAQVARTAKAIAQAELKLELGPAAAAEWRKSAVTITSGTETPLLPDFAAALARLKQREVSRCQDRVEELVLEIQQLELRQAGAADKAAKTARKSAQRKRGQVRATLEEMYVWQQFGNGGDGARLTDSDVRGLFQPGSQPPWRAPGVTTAAQRMYHGRRFLEAAVHRARAGEELGILTVEKARLARWLEVVQVQLGVARAKRQECAGSVFLLDQHLALVQDLKSQLQHTSIPDPS</sequence>
<dbReference type="OrthoDB" id="544270at2759"/>
<proteinExistence type="predicted"/>
<feature type="coiled-coil region" evidence="1">
    <location>
        <begin position="236"/>
        <end position="263"/>
    </location>
</feature>
<dbReference type="InParanoid" id="A0A2K3E4L4"/>
<dbReference type="PANTHER" id="PTHR33104">
    <property type="entry name" value="SI:DKEY-29D5.2"/>
    <property type="match status" value="1"/>
</dbReference>
<keyword evidence="1" id="KW-0175">Coiled coil</keyword>